<dbReference type="PROSITE" id="PS50111">
    <property type="entry name" value="CHEMOTAXIS_TRANSDUC_2"/>
    <property type="match status" value="1"/>
</dbReference>
<dbReference type="EMBL" id="QYUL01000001">
    <property type="protein sequence ID" value="RJF83564.1"/>
    <property type="molecule type" value="Genomic_DNA"/>
</dbReference>
<dbReference type="GO" id="GO:0016020">
    <property type="term" value="C:membrane"/>
    <property type="evidence" value="ECO:0007669"/>
    <property type="project" value="InterPro"/>
</dbReference>
<evidence type="ECO:0000313" key="5">
    <source>
        <dbReference type="Proteomes" id="UP000283458"/>
    </source>
</evidence>
<dbReference type="InterPro" id="IPR004089">
    <property type="entry name" value="MCPsignal_dom"/>
</dbReference>
<feature type="domain" description="Methyl-accepting transducer" evidence="3">
    <location>
        <begin position="45"/>
        <end position="274"/>
    </location>
</feature>
<evidence type="ECO:0000256" key="1">
    <source>
        <dbReference type="ARBA" id="ARBA00023224"/>
    </source>
</evidence>
<dbReference type="PANTHER" id="PTHR32089:SF41">
    <property type="entry name" value="METHYL-ACCEPTING CHEMOTAXIS PROTEIN"/>
    <property type="match status" value="1"/>
</dbReference>
<dbReference type="OrthoDB" id="2489132at2"/>
<accession>A0A418W0S6</accession>
<dbReference type="Pfam" id="PF00015">
    <property type="entry name" value="MCPsignal"/>
    <property type="match status" value="1"/>
</dbReference>
<keyword evidence="1 2" id="KW-0807">Transducer</keyword>
<evidence type="ECO:0000313" key="4">
    <source>
        <dbReference type="EMBL" id="RJF83564.1"/>
    </source>
</evidence>
<organism evidence="4 5">
    <name type="scientific">Azospirillum cavernae</name>
    <dbReference type="NCBI Taxonomy" id="2320860"/>
    <lineage>
        <taxon>Bacteria</taxon>
        <taxon>Pseudomonadati</taxon>
        <taxon>Pseudomonadota</taxon>
        <taxon>Alphaproteobacteria</taxon>
        <taxon>Rhodospirillales</taxon>
        <taxon>Azospirillaceae</taxon>
        <taxon>Azospirillum</taxon>
    </lineage>
</organism>
<sequence>MLSPQRFWISTIMTSPTSALAESAVAIVQEVDRRIGGVGLELAGVTANLQDVSAVVLRQGEQFRTLRGAVDAMTGANADIDRNADRASALAAAAATEAGDSHAAVASAVREITGLIDGVARMERQLALVNSSLTQVAAVSRAIQAIAKQTNLLALNATIEAARAGEAGRGFAVVATEVKELARQTQTATVQIGETVQALTSQVVGLIRDSATATASATQARAGTGLIETVVGRMEGIFAQVHAATRDIADSVRGNLERCGAVERELDDLEPAVAGSARHLELANQRLGALLETSEALIDYVGTSPIPTDETPFLRATADAAAQVSALFEAAVQRGDISLPALFDEDYQPIPGSDPQQFLSRFTNLTDRLLPPVQEPLLDLSPRVAFATLCDRNGYLPTHNRAYNQPQGADPVWNMAHCRGRRLYQFRAALKAARSSRLSIHTMQRDMGGGQRVLIKIMNAPVFVQGRQWGAFSMAVLPDPGR</sequence>
<dbReference type="PANTHER" id="PTHR32089">
    <property type="entry name" value="METHYL-ACCEPTING CHEMOTAXIS PROTEIN MCPB"/>
    <property type="match status" value="1"/>
</dbReference>
<reference evidence="4 5" key="1">
    <citation type="submission" date="2018-09" db="EMBL/GenBank/DDBJ databases">
        <authorList>
            <person name="Zhu H."/>
        </authorList>
    </citation>
    <scope>NUCLEOTIDE SEQUENCE [LARGE SCALE GENOMIC DNA]</scope>
    <source>
        <strain evidence="4 5">K2W22B-5</strain>
    </source>
</reference>
<dbReference type="GO" id="GO:0007165">
    <property type="term" value="P:signal transduction"/>
    <property type="evidence" value="ECO:0007669"/>
    <property type="project" value="UniProtKB-KW"/>
</dbReference>
<gene>
    <name evidence="4" type="ORF">D3877_02615</name>
</gene>
<name>A0A418W0S6_9PROT</name>
<dbReference type="SMART" id="SM00283">
    <property type="entry name" value="MA"/>
    <property type="match status" value="1"/>
</dbReference>
<evidence type="ECO:0000259" key="3">
    <source>
        <dbReference type="PROSITE" id="PS50111"/>
    </source>
</evidence>
<keyword evidence="5" id="KW-1185">Reference proteome</keyword>
<proteinExistence type="predicted"/>
<evidence type="ECO:0000256" key="2">
    <source>
        <dbReference type="PROSITE-ProRule" id="PRU00284"/>
    </source>
</evidence>
<dbReference type="AlphaFoldDB" id="A0A418W0S6"/>
<comment type="caution">
    <text evidence="4">The sequence shown here is derived from an EMBL/GenBank/DDBJ whole genome shotgun (WGS) entry which is preliminary data.</text>
</comment>
<dbReference type="Gene3D" id="1.10.287.950">
    <property type="entry name" value="Methyl-accepting chemotaxis protein"/>
    <property type="match status" value="1"/>
</dbReference>
<dbReference type="SUPFAM" id="SSF58104">
    <property type="entry name" value="Methyl-accepting chemotaxis protein (MCP) signaling domain"/>
    <property type="match status" value="1"/>
</dbReference>
<dbReference type="Proteomes" id="UP000283458">
    <property type="component" value="Unassembled WGS sequence"/>
</dbReference>
<protein>
    <submittedName>
        <fullName evidence="4">Methyl-accepting chemotaxis protein</fullName>
    </submittedName>
</protein>